<dbReference type="AlphaFoldDB" id="A0AAU9MFD8"/>
<dbReference type="EMBL" id="CAKMRJ010001463">
    <property type="protein sequence ID" value="CAH1424261.1"/>
    <property type="molecule type" value="Genomic_DNA"/>
</dbReference>
<protein>
    <recommendedName>
        <fullName evidence="4">Cytochrome P450</fullName>
    </recommendedName>
</protein>
<evidence type="ECO:0000313" key="2">
    <source>
        <dbReference type="EMBL" id="CAH1424261.1"/>
    </source>
</evidence>
<keyword evidence="1" id="KW-0472">Membrane</keyword>
<keyword evidence="1" id="KW-1133">Transmembrane helix</keyword>
<organism evidence="2 3">
    <name type="scientific">Lactuca virosa</name>
    <dbReference type="NCBI Taxonomy" id="75947"/>
    <lineage>
        <taxon>Eukaryota</taxon>
        <taxon>Viridiplantae</taxon>
        <taxon>Streptophyta</taxon>
        <taxon>Embryophyta</taxon>
        <taxon>Tracheophyta</taxon>
        <taxon>Spermatophyta</taxon>
        <taxon>Magnoliopsida</taxon>
        <taxon>eudicotyledons</taxon>
        <taxon>Gunneridae</taxon>
        <taxon>Pentapetalae</taxon>
        <taxon>asterids</taxon>
        <taxon>campanulids</taxon>
        <taxon>Asterales</taxon>
        <taxon>Asteraceae</taxon>
        <taxon>Cichorioideae</taxon>
        <taxon>Cichorieae</taxon>
        <taxon>Lactucinae</taxon>
        <taxon>Lactuca</taxon>
    </lineage>
</organism>
<feature type="transmembrane region" description="Helical" evidence="1">
    <location>
        <begin position="6"/>
        <end position="29"/>
    </location>
</feature>
<name>A0AAU9MFD8_9ASTR</name>
<evidence type="ECO:0000313" key="3">
    <source>
        <dbReference type="Proteomes" id="UP001157418"/>
    </source>
</evidence>
<accession>A0AAU9MFD8</accession>
<comment type="caution">
    <text evidence="2">The sequence shown here is derived from an EMBL/GenBank/DDBJ whole genome shotgun (WGS) entry which is preliminary data.</text>
</comment>
<sequence>MDAVTNTVAISCVIAVVLCAWQLVNILWVRPKKLEMHLRNQGFKGNKYRLLYGDMKELSMMFQESRSKPISLDDDDGVLARVTAFSLHSLQKHVHTLVSCKSNNMLCSSLQSLQSYSSHHC</sequence>
<reference evidence="2 3" key="1">
    <citation type="submission" date="2022-01" db="EMBL/GenBank/DDBJ databases">
        <authorList>
            <person name="Xiong W."/>
            <person name="Schranz E."/>
        </authorList>
    </citation>
    <scope>NUCLEOTIDE SEQUENCE [LARGE SCALE GENOMIC DNA]</scope>
</reference>
<keyword evidence="3" id="KW-1185">Reference proteome</keyword>
<proteinExistence type="predicted"/>
<gene>
    <name evidence="2" type="ORF">LVIROSA_LOCUS11479</name>
</gene>
<keyword evidence="1" id="KW-0812">Transmembrane</keyword>
<evidence type="ECO:0000256" key="1">
    <source>
        <dbReference type="SAM" id="Phobius"/>
    </source>
</evidence>
<evidence type="ECO:0008006" key="4">
    <source>
        <dbReference type="Google" id="ProtNLM"/>
    </source>
</evidence>
<dbReference type="Proteomes" id="UP001157418">
    <property type="component" value="Unassembled WGS sequence"/>
</dbReference>